<organism evidence="2">
    <name type="scientific">marine sediment metagenome</name>
    <dbReference type="NCBI Taxonomy" id="412755"/>
    <lineage>
        <taxon>unclassified sequences</taxon>
        <taxon>metagenomes</taxon>
        <taxon>ecological metagenomes</taxon>
    </lineage>
</organism>
<name>A0A0F9RAM4_9ZZZZ</name>
<evidence type="ECO:0000313" key="2">
    <source>
        <dbReference type="EMBL" id="KKN46377.1"/>
    </source>
</evidence>
<keyword evidence="1" id="KW-1133">Transmembrane helix</keyword>
<comment type="caution">
    <text evidence="2">The sequence shown here is derived from an EMBL/GenBank/DDBJ whole genome shotgun (WGS) entry which is preliminary data.</text>
</comment>
<protein>
    <submittedName>
        <fullName evidence="2">Uncharacterized protein</fullName>
    </submittedName>
</protein>
<keyword evidence="1" id="KW-0812">Transmembrane</keyword>
<dbReference type="EMBL" id="LAZR01001334">
    <property type="protein sequence ID" value="KKN46377.1"/>
    <property type="molecule type" value="Genomic_DNA"/>
</dbReference>
<gene>
    <name evidence="2" type="ORF">LCGC14_0673530</name>
</gene>
<reference evidence="2" key="1">
    <citation type="journal article" date="2015" name="Nature">
        <title>Complex archaea that bridge the gap between prokaryotes and eukaryotes.</title>
        <authorList>
            <person name="Spang A."/>
            <person name="Saw J.H."/>
            <person name="Jorgensen S.L."/>
            <person name="Zaremba-Niedzwiedzka K."/>
            <person name="Martijn J."/>
            <person name="Lind A.E."/>
            <person name="van Eijk R."/>
            <person name="Schleper C."/>
            <person name="Guy L."/>
            <person name="Ettema T.J."/>
        </authorList>
    </citation>
    <scope>NUCLEOTIDE SEQUENCE</scope>
</reference>
<accession>A0A0F9RAM4</accession>
<sequence length="141" mass="16579">MTTFDLILAYPLTALVVFALAVGFMWLFLLLGWFFLSGLWVTTWEYRWHYYLRPRVARWWQELSKLWGGESAWPTGNPWDSDRVGHRRVHDSLRPFNFNGRRAVPKKAVSPCLPRASDDVPPQQPRAALHFPDLRSLINKR</sequence>
<evidence type="ECO:0000256" key="1">
    <source>
        <dbReference type="SAM" id="Phobius"/>
    </source>
</evidence>
<proteinExistence type="predicted"/>
<keyword evidence="1" id="KW-0472">Membrane</keyword>
<dbReference type="AlphaFoldDB" id="A0A0F9RAM4"/>
<feature type="transmembrane region" description="Helical" evidence="1">
    <location>
        <begin position="12"/>
        <end position="41"/>
    </location>
</feature>